<evidence type="ECO:0000313" key="2">
    <source>
        <dbReference type="Proteomes" id="UP000000740"/>
    </source>
</evidence>
<keyword evidence="2" id="KW-1185">Reference proteome</keyword>
<accession>B9LUI1</accession>
<gene>
    <name evidence="1" type="ordered locus">Hlac_0736</name>
</gene>
<sequence>MSVTMAPVCGALGCSDDADVVVDHPNHGERVVCADHADGQEVVGDV</sequence>
<proteinExistence type="predicted"/>
<protein>
    <submittedName>
        <fullName evidence="1">Uncharacterized protein</fullName>
    </submittedName>
</protein>
<dbReference type="GeneID" id="42369454"/>
<dbReference type="AlphaFoldDB" id="B9LUI1"/>
<dbReference type="HOGENOM" id="CLU_217068_0_0_2"/>
<dbReference type="EMBL" id="CP001365">
    <property type="protein sequence ID" value="ACM56338.1"/>
    <property type="molecule type" value="Genomic_DNA"/>
</dbReference>
<evidence type="ECO:0000313" key="1">
    <source>
        <dbReference type="EMBL" id="ACM56338.1"/>
    </source>
</evidence>
<dbReference type="RefSeq" id="WP_012659968.1">
    <property type="nucleotide sequence ID" value="NC_012029.1"/>
</dbReference>
<reference evidence="1 2" key="1">
    <citation type="journal article" date="2016" name="Stand. Genomic Sci.">
        <title>Complete genome sequence of the Antarctic Halorubrum lacusprofundi type strain ACAM 34.</title>
        <authorList>
            <person name="Anderson I.J."/>
            <person name="DasSarma P."/>
            <person name="Lucas S."/>
            <person name="Copeland A."/>
            <person name="Lapidus A."/>
            <person name="Del Rio T.G."/>
            <person name="Tice H."/>
            <person name="Dalin E."/>
            <person name="Bruce D.C."/>
            <person name="Goodwin L."/>
            <person name="Pitluck S."/>
            <person name="Sims D."/>
            <person name="Brettin T.S."/>
            <person name="Detter J.C."/>
            <person name="Han C.S."/>
            <person name="Larimer F."/>
            <person name="Hauser L."/>
            <person name="Land M."/>
            <person name="Ivanova N."/>
            <person name="Richardson P."/>
            <person name="Cavicchioli R."/>
            <person name="DasSarma S."/>
            <person name="Woese C.R."/>
            <person name="Kyrpides N.C."/>
        </authorList>
    </citation>
    <scope>NUCLEOTIDE SEQUENCE [LARGE SCALE GENOMIC DNA]</scope>
    <source>
        <strain evidence="2">ATCC 49239 / DSM 5036 / JCM 8891 / ACAM 34</strain>
    </source>
</reference>
<name>B9LUI1_HALLT</name>
<organism evidence="1 2">
    <name type="scientific">Halorubrum lacusprofundi (strain ATCC 49239 / DSM 5036 / JCM 8891 / ACAM 34)</name>
    <dbReference type="NCBI Taxonomy" id="416348"/>
    <lineage>
        <taxon>Archaea</taxon>
        <taxon>Methanobacteriati</taxon>
        <taxon>Methanobacteriota</taxon>
        <taxon>Stenosarchaea group</taxon>
        <taxon>Halobacteria</taxon>
        <taxon>Halobacteriales</taxon>
        <taxon>Haloferacaceae</taxon>
        <taxon>Halorubrum</taxon>
    </lineage>
</organism>
<dbReference type="eggNOG" id="arCOG13018">
    <property type="taxonomic scope" value="Archaea"/>
</dbReference>
<dbReference type="Proteomes" id="UP000000740">
    <property type="component" value="Chromosome 1"/>
</dbReference>
<dbReference type="KEGG" id="hla:Hlac_0736"/>